<reference evidence="5 6" key="1">
    <citation type="submission" date="2022-12" db="EMBL/GenBank/DDBJ databases">
        <title>Chromosome-level genome assembly of true bugs.</title>
        <authorList>
            <person name="Ma L."/>
            <person name="Li H."/>
        </authorList>
    </citation>
    <scope>NUCLEOTIDE SEQUENCE [LARGE SCALE GENOMIC DNA]</scope>
    <source>
        <strain evidence="5">Lab_2022b</strain>
    </source>
</reference>
<comment type="similarity">
    <text evidence="2">Belongs to the PET191 family.</text>
</comment>
<dbReference type="AlphaFoldDB" id="A0AAW1CJJ1"/>
<gene>
    <name evidence="5" type="ORF">O3M35_003178</name>
</gene>
<dbReference type="Pfam" id="PF10203">
    <property type="entry name" value="Pet191_N"/>
    <property type="match status" value="1"/>
</dbReference>
<protein>
    <recommendedName>
        <fullName evidence="3">Cytochrome c oxidase assembly factor 5</fullName>
    </recommendedName>
</protein>
<dbReference type="PANTHER" id="PTHR28627:SF1">
    <property type="entry name" value="CYTOCHROME C OXIDASE ASSEMBLY FACTOR 5"/>
    <property type="match status" value="1"/>
</dbReference>
<dbReference type="GO" id="GO:0033617">
    <property type="term" value="P:mitochondrial respiratory chain complex IV assembly"/>
    <property type="evidence" value="ECO:0007669"/>
    <property type="project" value="TreeGrafter"/>
</dbReference>
<keyword evidence="4" id="KW-1015">Disulfide bond</keyword>
<dbReference type="GO" id="GO:0005739">
    <property type="term" value="C:mitochondrion"/>
    <property type="evidence" value="ECO:0007669"/>
    <property type="project" value="TreeGrafter"/>
</dbReference>
<evidence type="ECO:0000256" key="2">
    <source>
        <dbReference type="ARBA" id="ARBA00007785"/>
    </source>
</evidence>
<evidence type="ECO:0000313" key="5">
    <source>
        <dbReference type="EMBL" id="KAK9498577.1"/>
    </source>
</evidence>
<comment type="caution">
    <text evidence="5">The sequence shown here is derived from an EMBL/GenBank/DDBJ whole genome shotgun (WGS) entry which is preliminary data.</text>
</comment>
<name>A0AAW1CJJ1_9HEMI</name>
<accession>A0AAW1CJJ1</accession>
<organism evidence="5 6">
    <name type="scientific">Rhynocoris fuscipes</name>
    <dbReference type="NCBI Taxonomy" id="488301"/>
    <lineage>
        <taxon>Eukaryota</taxon>
        <taxon>Metazoa</taxon>
        <taxon>Ecdysozoa</taxon>
        <taxon>Arthropoda</taxon>
        <taxon>Hexapoda</taxon>
        <taxon>Insecta</taxon>
        <taxon>Pterygota</taxon>
        <taxon>Neoptera</taxon>
        <taxon>Paraneoptera</taxon>
        <taxon>Hemiptera</taxon>
        <taxon>Heteroptera</taxon>
        <taxon>Panheteroptera</taxon>
        <taxon>Cimicomorpha</taxon>
        <taxon>Reduviidae</taxon>
        <taxon>Harpactorinae</taxon>
        <taxon>Harpactorini</taxon>
        <taxon>Rhynocoris</taxon>
    </lineage>
</organism>
<dbReference type="PANTHER" id="PTHR28627">
    <property type="entry name" value="CYTOCHROME C OXIDASE ASSEMBLY FACTOR 5"/>
    <property type="match status" value="1"/>
</dbReference>
<dbReference type="InterPro" id="IPR018793">
    <property type="entry name" value="Cyt_c_oxidase_assmbl_Pet191"/>
</dbReference>
<evidence type="ECO:0000256" key="4">
    <source>
        <dbReference type="ARBA" id="ARBA00023157"/>
    </source>
</evidence>
<proteinExistence type="inferred from homology"/>
<dbReference type="EMBL" id="JAPXFL010000012">
    <property type="protein sequence ID" value="KAK9498577.1"/>
    <property type="molecule type" value="Genomic_DNA"/>
</dbReference>
<evidence type="ECO:0000256" key="1">
    <source>
        <dbReference type="ARBA" id="ARBA00003186"/>
    </source>
</evidence>
<sequence>MPKLDSKGNYLDDTSSCAGVRADLKNCLLESDCVKKHKKTPRECLLSNDEYVPAECQALRNLLMECKRSFLDNRRRFRGIKGY</sequence>
<dbReference type="Proteomes" id="UP001461498">
    <property type="component" value="Unassembled WGS sequence"/>
</dbReference>
<keyword evidence="6" id="KW-1185">Reference proteome</keyword>
<evidence type="ECO:0000256" key="3">
    <source>
        <dbReference type="ARBA" id="ARBA00021904"/>
    </source>
</evidence>
<comment type="function">
    <text evidence="1">Involved in an early step of the mitochondrial complex IV assembly process.</text>
</comment>
<evidence type="ECO:0000313" key="6">
    <source>
        <dbReference type="Proteomes" id="UP001461498"/>
    </source>
</evidence>